<organism evidence="2 3">
    <name type="scientific">Syncephalastrum racemosum</name>
    <name type="common">Filamentous fungus</name>
    <dbReference type="NCBI Taxonomy" id="13706"/>
    <lineage>
        <taxon>Eukaryota</taxon>
        <taxon>Fungi</taxon>
        <taxon>Fungi incertae sedis</taxon>
        <taxon>Mucoromycota</taxon>
        <taxon>Mucoromycotina</taxon>
        <taxon>Mucoromycetes</taxon>
        <taxon>Mucorales</taxon>
        <taxon>Syncephalastraceae</taxon>
        <taxon>Syncephalastrum</taxon>
    </lineage>
</organism>
<keyword evidence="1" id="KW-0732">Signal</keyword>
<evidence type="ECO:0000313" key="3">
    <source>
        <dbReference type="Proteomes" id="UP000242180"/>
    </source>
</evidence>
<proteinExistence type="predicted"/>
<feature type="chain" id="PRO_5012846545" evidence="1">
    <location>
        <begin position="22"/>
        <end position="160"/>
    </location>
</feature>
<dbReference type="EMBL" id="MCGN01000001">
    <property type="protein sequence ID" value="ORZ04026.1"/>
    <property type="molecule type" value="Genomic_DNA"/>
</dbReference>
<evidence type="ECO:0000256" key="1">
    <source>
        <dbReference type="SAM" id="SignalP"/>
    </source>
</evidence>
<dbReference type="AlphaFoldDB" id="A0A1X2HWR4"/>
<dbReference type="Proteomes" id="UP000242180">
    <property type="component" value="Unassembled WGS sequence"/>
</dbReference>
<reference evidence="2 3" key="1">
    <citation type="submission" date="2016-07" db="EMBL/GenBank/DDBJ databases">
        <title>Pervasive Adenine N6-methylation of Active Genes in Fungi.</title>
        <authorList>
            <consortium name="DOE Joint Genome Institute"/>
            <person name="Mondo S.J."/>
            <person name="Dannebaum R.O."/>
            <person name="Kuo R.C."/>
            <person name="Labutti K."/>
            <person name="Haridas S."/>
            <person name="Kuo A."/>
            <person name="Salamov A."/>
            <person name="Ahrendt S.R."/>
            <person name="Lipzen A."/>
            <person name="Sullivan W."/>
            <person name="Andreopoulos W.B."/>
            <person name="Clum A."/>
            <person name="Lindquist E."/>
            <person name="Daum C."/>
            <person name="Ramamoorthy G.K."/>
            <person name="Gryganskyi A."/>
            <person name="Culley D."/>
            <person name="Magnuson J.K."/>
            <person name="James T.Y."/>
            <person name="O'Malley M.A."/>
            <person name="Stajich J.E."/>
            <person name="Spatafora J.W."/>
            <person name="Visel A."/>
            <person name="Grigoriev I.V."/>
        </authorList>
    </citation>
    <scope>NUCLEOTIDE SEQUENCE [LARGE SCALE GENOMIC DNA]</scope>
    <source>
        <strain evidence="2 3">NRRL 2496</strain>
    </source>
</reference>
<feature type="signal peptide" evidence="1">
    <location>
        <begin position="1"/>
        <end position="21"/>
    </location>
</feature>
<keyword evidence="3" id="KW-1185">Reference proteome</keyword>
<gene>
    <name evidence="2" type="ORF">BCR43DRAFT_484384</name>
</gene>
<comment type="caution">
    <text evidence="2">The sequence shown here is derived from an EMBL/GenBank/DDBJ whole genome shotgun (WGS) entry which is preliminary data.</text>
</comment>
<evidence type="ECO:0000313" key="2">
    <source>
        <dbReference type="EMBL" id="ORZ04026.1"/>
    </source>
</evidence>
<dbReference type="InParanoid" id="A0A1X2HWR4"/>
<name>A0A1X2HWR4_SYNRA</name>
<sequence length="160" mass="18342">MKSIKLVLHSVLLLVTRRAYTSTGFARREGVCRRSSGGYDDPKPQAKVLSHTRSTVRRFANDRSETVAKACTSIYISMDAYFDFLDDDILILAKATETEIGFFFGEQYFLITADEKIELEFVLYKLDRMLRRFMPKRNSEELTETTFLTVTEIIDAATPS</sequence>
<accession>A0A1X2HWR4</accession>
<protein>
    <submittedName>
        <fullName evidence="2">Uncharacterized protein</fullName>
    </submittedName>
</protein>